<dbReference type="HOGENOM" id="CLU_2755556_0_0_10"/>
<dbReference type="KEGG" id="sgn:SGRA_2485"/>
<sequence>MDKKEILAEISKILLAFKEEQENYKKLVHKLRKQEISNPLDKELSEQLSFYVQQKEELTTFISTTTRLHN</sequence>
<proteinExistence type="predicted"/>
<dbReference type="AlphaFoldDB" id="H6L5J7"/>
<dbReference type="RefSeq" id="WP_015692826.1">
    <property type="nucleotide sequence ID" value="NC_016940.1"/>
</dbReference>
<name>H6L5J7_SAPGL</name>
<protein>
    <submittedName>
        <fullName evidence="1">Uncharacterized protein</fullName>
    </submittedName>
</protein>
<dbReference type="Proteomes" id="UP000007519">
    <property type="component" value="Chromosome"/>
</dbReference>
<keyword evidence="2" id="KW-1185">Reference proteome</keyword>
<reference evidence="1 2" key="1">
    <citation type="journal article" date="2012" name="Stand. Genomic Sci.">
        <title>Complete genome sequencing and analysis of Saprospira grandis str. Lewin, a predatory marine bacterium.</title>
        <authorList>
            <person name="Saw J.H."/>
            <person name="Yuryev A."/>
            <person name="Kanbe M."/>
            <person name="Hou S."/>
            <person name="Young A.G."/>
            <person name="Aizawa S."/>
            <person name="Alam M."/>
        </authorList>
    </citation>
    <scope>NUCLEOTIDE SEQUENCE [LARGE SCALE GENOMIC DNA]</scope>
    <source>
        <strain evidence="1 2">Lewin</strain>
    </source>
</reference>
<dbReference type="EMBL" id="CP002831">
    <property type="protein sequence ID" value="AFC25213.1"/>
    <property type="molecule type" value="Genomic_DNA"/>
</dbReference>
<gene>
    <name evidence="1" type="ordered locus">SGRA_2485</name>
</gene>
<dbReference type="STRING" id="984262.SGRA_2485"/>
<accession>H6L5J7</accession>
<evidence type="ECO:0000313" key="1">
    <source>
        <dbReference type="EMBL" id="AFC25213.1"/>
    </source>
</evidence>
<organism evidence="1 2">
    <name type="scientific">Saprospira grandis (strain Lewin)</name>
    <dbReference type="NCBI Taxonomy" id="984262"/>
    <lineage>
        <taxon>Bacteria</taxon>
        <taxon>Pseudomonadati</taxon>
        <taxon>Bacteroidota</taxon>
        <taxon>Saprospiria</taxon>
        <taxon>Saprospirales</taxon>
        <taxon>Saprospiraceae</taxon>
        <taxon>Saprospira</taxon>
    </lineage>
</organism>
<evidence type="ECO:0000313" key="2">
    <source>
        <dbReference type="Proteomes" id="UP000007519"/>
    </source>
</evidence>